<evidence type="ECO:0000256" key="7">
    <source>
        <dbReference type="ARBA" id="ARBA00023136"/>
    </source>
</evidence>
<evidence type="ECO:0000256" key="10">
    <source>
        <dbReference type="SAM" id="Phobius"/>
    </source>
</evidence>
<evidence type="ECO:0000256" key="1">
    <source>
        <dbReference type="ARBA" id="ARBA00004651"/>
    </source>
</evidence>
<sequence length="490" mass="54511">MKAANSSPNSKTVLPENEKQEAVQEPPMFSTTKIKSKRLSFIPLVFLIYFQVSGGPYGTESIVGSGGPLFAILGFLLFPVIWSIPEALVTAELATAFPGNGGFVIWTHQAFGPFWGFLVGFWKFLSAVINLSSYPVLCIDYIDPILPTSFSPLPHYLVISVSTMLLSVLNFIGLPTVGYAAISLGVLSYLPFLVISVFAIPKIDPSKWAVLGQKGRKKEWPLFFNSLFWNLNCWDNVSTLVVEGVKKPSKTLPKAFLSAGLLTCLTSLIPMLAATGAMSLDLDDWVDGFYTVVGEKIVGKRFKKWVRIGAFLSGIGVYQSQLSSCSYQLSGMAELGLLPKLFGVRSKRFNTPWLGIMIPTVISVLVSYMNFRHVTSLVNVLNSLGMLVELSAFIWLRVKFPGVERPFKIPITRLRWLIAVLFIPFGFLVYVICVGTKIIYLVIAVLTAVGIIWYFCMKIFQAAMWLDFNHVVKKLADYEDFGGYYERILK</sequence>
<keyword evidence="12" id="KW-1185">Reference proteome</keyword>
<dbReference type="eggNOG" id="KOG1287">
    <property type="taxonomic scope" value="Eukaryota"/>
</dbReference>
<protein>
    <recommendedName>
        <fullName evidence="13">Amino acid permease/ SLC12A domain-containing protein</fullName>
    </recommendedName>
</protein>
<accession>A0A251NI73</accession>
<dbReference type="PANTHER" id="PTHR45826:SF18">
    <property type="entry name" value="NEUTRAL AMINO ACID TRANSPORTER"/>
    <property type="match status" value="1"/>
</dbReference>
<evidence type="ECO:0000313" key="12">
    <source>
        <dbReference type="Proteomes" id="UP000006882"/>
    </source>
</evidence>
<evidence type="ECO:0000256" key="3">
    <source>
        <dbReference type="ARBA" id="ARBA00022475"/>
    </source>
</evidence>
<feature type="region of interest" description="Disordered" evidence="9">
    <location>
        <begin position="1"/>
        <end position="27"/>
    </location>
</feature>
<keyword evidence="7 10" id="KW-0472">Membrane</keyword>
<dbReference type="EMBL" id="CM007656">
    <property type="protein sequence ID" value="ONH99033.1"/>
    <property type="molecule type" value="Genomic_DNA"/>
</dbReference>
<dbReference type="AlphaFoldDB" id="A0A251NI73"/>
<evidence type="ECO:0000256" key="8">
    <source>
        <dbReference type="ARBA" id="ARBA00024041"/>
    </source>
</evidence>
<evidence type="ECO:0000256" key="5">
    <source>
        <dbReference type="ARBA" id="ARBA00022847"/>
    </source>
</evidence>
<dbReference type="Proteomes" id="UP000006882">
    <property type="component" value="Chromosome G6"/>
</dbReference>
<keyword evidence="5" id="KW-0769">Symport</keyword>
<evidence type="ECO:0008006" key="13">
    <source>
        <dbReference type="Google" id="ProtNLM"/>
    </source>
</evidence>
<keyword evidence="4 10" id="KW-0812">Transmembrane</keyword>
<feature type="transmembrane region" description="Helical" evidence="10">
    <location>
        <begin position="438"/>
        <end position="456"/>
    </location>
</feature>
<dbReference type="STRING" id="3760.A0A251NI73"/>
<dbReference type="PIRSF" id="PIRSF006060">
    <property type="entry name" value="AA_transporter"/>
    <property type="match status" value="1"/>
</dbReference>
<feature type="transmembrane region" description="Helical" evidence="10">
    <location>
        <begin position="255"/>
        <end position="274"/>
    </location>
</feature>
<proteinExistence type="inferred from homology"/>
<keyword evidence="3" id="KW-1003">Cell membrane</keyword>
<reference evidence="11 12" key="1">
    <citation type="journal article" date="2013" name="Nat. Genet.">
        <title>The high-quality draft genome of peach (Prunus persica) identifies unique patterns of genetic diversity, domestication and genome evolution.</title>
        <authorList>
            <consortium name="International Peach Genome Initiative"/>
            <person name="Verde I."/>
            <person name="Abbott A.G."/>
            <person name="Scalabrin S."/>
            <person name="Jung S."/>
            <person name="Shu S."/>
            <person name="Marroni F."/>
            <person name="Zhebentyayeva T."/>
            <person name="Dettori M.T."/>
            <person name="Grimwood J."/>
            <person name="Cattonaro F."/>
            <person name="Zuccolo A."/>
            <person name="Rossini L."/>
            <person name="Jenkins J."/>
            <person name="Vendramin E."/>
            <person name="Meisel L.A."/>
            <person name="Decroocq V."/>
            <person name="Sosinski B."/>
            <person name="Prochnik S."/>
            <person name="Mitros T."/>
            <person name="Policriti A."/>
            <person name="Cipriani G."/>
            <person name="Dondini L."/>
            <person name="Ficklin S."/>
            <person name="Goodstein D.M."/>
            <person name="Xuan P."/>
            <person name="Del Fabbro C."/>
            <person name="Aramini V."/>
            <person name="Copetti D."/>
            <person name="Gonzalez S."/>
            <person name="Horner D.S."/>
            <person name="Falchi R."/>
            <person name="Lucas S."/>
            <person name="Mica E."/>
            <person name="Maldonado J."/>
            <person name="Lazzari B."/>
            <person name="Bielenberg D."/>
            <person name="Pirona R."/>
            <person name="Miculan M."/>
            <person name="Barakat A."/>
            <person name="Testolin R."/>
            <person name="Stella A."/>
            <person name="Tartarini S."/>
            <person name="Tonutti P."/>
            <person name="Arus P."/>
            <person name="Orellana A."/>
            <person name="Wells C."/>
            <person name="Main D."/>
            <person name="Vizzotto G."/>
            <person name="Silva H."/>
            <person name="Salamini F."/>
            <person name="Schmutz J."/>
            <person name="Morgante M."/>
            <person name="Rokhsar D.S."/>
        </authorList>
    </citation>
    <scope>NUCLEOTIDE SEQUENCE [LARGE SCALE GENOMIC DNA]</scope>
    <source>
        <strain evidence="12">cv. Nemared</strain>
    </source>
</reference>
<evidence type="ECO:0000256" key="2">
    <source>
        <dbReference type="ARBA" id="ARBA00022448"/>
    </source>
</evidence>
<dbReference type="PANTHER" id="PTHR45826">
    <property type="entry name" value="POLYAMINE TRANSPORTER PUT1"/>
    <property type="match status" value="1"/>
</dbReference>
<dbReference type="GO" id="GO:0015203">
    <property type="term" value="F:polyamine transmembrane transporter activity"/>
    <property type="evidence" value="ECO:0007669"/>
    <property type="project" value="UniProtKB-ARBA"/>
</dbReference>
<dbReference type="GO" id="GO:0015293">
    <property type="term" value="F:symporter activity"/>
    <property type="evidence" value="ECO:0007669"/>
    <property type="project" value="UniProtKB-KW"/>
</dbReference>
<evidence type="ECO:0000256" key="6">
    <source>
        <dbReference type="ARBA" id="ARBA00022989"/>
    </source>
</evidence>
<evidence type="ECO:0000256" key="4">
    <source>
        <dbReference type="ARBA" id="ARBA00022692"/>
    </source>
</evidence>
<feature type="transmembrane region" description="Helical" evidence="10">
    <location>
        <begin position="179"/>
        <end position="200"/>
    </location>
</feature>
<comment type="similarity">
    <text evidence="8">Belongs to the amino acid-polyamine-organocation (APC) superfamily. Polyamine:cation symporter (PHS) (TC 2.A.3.12) family.</text>
</comment>
<feature type="transmembrane region" description="Helical" evidence="10">
    <location>
        <begin position="69"/>
        <end position="91"/>
    </location>
</feature>
<feature type="transmembrane region" description="Helical" evidence="10">
    <location>
        <begin position="353"/>
        <end position="371"/>
    </location>
</feature>
<organism evidence="11 12">
    <name type="scientific">Prunus persica</name>
    <name type="common">Peach</name>
    <name type="synonym">Amygdalus persica</name>
    <dbReference type="NCBI Taxonomy" id="3760"/>
    <lineage>
        <taxon>Eukaryota</taxon>
        <taxon>Viridiplantae</taxon>
        <taxon>Streptophyta</taxon>
        <taxon>Embryophyta</taxon>
        <taxon>Tracheophyta</taxon>
        <taxon>Spermatophyta</taxon>
        <taxon>Magnoliopsida</taxon>
        <taxon>eudicotyledons</taxon>
        <taxon>Gunneridae</taxon>
        <taxon>Pentapetalae</taxon>
        <taxon>rosids</taxon>
        <taxon>fabids</taxon>
        <taxon>Rosales</taxon>
        <taxon>Rosaceae</taxon>
        <taxon>Amygdaloideae</taxon>
        <taxon>Amygdaleae</taxon>
        <taxon>Prunus</taxon>
    </lineage>
</organism>
<evidence type="ECO:0000256" key="9">
    <source>
        <dbReference type="SAM" id="MobiDB-lite"/>
    </source>
</evidence>
<dbReference type="FunFam" id="1.20.1740.10:FF:000041">
    <property type="entry name" value="Amino acid permease, putative"/>
    <property type="match status" value="1"/>
</dbReference>
<dbReference type="OrthoDB" id="5982228at2759"/>
<dbReference type="Pfam" id="PF13520">
    <property type="entry name" value="AA_permease_2"/>
    <property type="match status" value="1"/>
</dbReference>
<feature type="compositionally biased region" description="Polar residues" evidence="9">
    <location>
        <begin position="1"/>
        <end position="12"/>
    </location>
</feature>
<feature type="transmembrane region" description="Helical" evidence="10">
    <location>
        <begin position="377"/>
        <end position="396"/>
    </location>
</feature>
<keyword evidence="6 10" id="KW-1133">Transmembrane helix</keyword>
<feature type="transmembrane region" description="Helical" evidence="10">
    <location>
        <begin position="39"/>
        <end position="57"/>
    </location>
</feature>
<evidence type="ECO:0000313" key="11">
    <source>
        <dbReference type="EMBL" id="ONH99033.1"/>
    </source>
</evidence>
<comment type="subcellular location">
    <subcellularLocation>
        <location evidence="1">Cell membrane</location>
        <topology evidence="1">Multi-pass membrane protein</topology>
    </subcellularLocation>
</comment>
<name>A0A251NI73_PRUPE</name>
<keyword evidence="2" id="KW-0813">Transport</keyword>
<dbReference type="GO" id="GO:0005886">
    <property type="term" value="C:plasma membrane"/>
    <property type="evidence" value="ECO:0007669"/>
    <property type="project" value="UniProtKB-SubCell"/>
</dbReference>
<feature type="transmembrane region" description="Helical" evidence="10">
    <location>
        <begin position="416"/>
        <end position="432"/>
    </location>
</feature>
<dbReference type="SMR" id="A0A251NI73"/>
<dbReference type="Gene3D" id="1.20.1740.10">
    <property type="entry name" value="Amino acid/polyamine transporter I"/>
    <property type="match status" value="1"/>
</dbReference>
<gene>
    <name evidence="11" type="ORF">PRUPE_6G006300</name>
</gene>
<feature type="transmembrane region" description="Helical" evidence="10">
    <location>
        <begin position="153"/>
        <end position="172"/>
    </location>
</feature>
<dbReference type="Gramene" id="ONH99033">
    <property type="protein sequence ID" value="ONH99033"/>
    <property type="gene ID" value="PRUPE_6G006300"/>
</dbReference>
<dbReference type="InterPro" id="IPR044566">
    <property type="entry name" value="RMV1-like"/>
</dbReference>
<dbReference type="InterPro" id="IPR002293">
    <property type="entry name" value="AA/rel_permease1"/>
</dbReference>